<organism evidence="1 2">
    <name type="scientific">Streptomyces cuspidosporus</name>
    <dbReference type="NCBI Taxonomy" id="66882"/>
    <lineage>
        <taxon>Bacteria</taxon>
        <taxon>Bacillati</taxon>
        <taxon>Actinomycetota</taxon>
        <taxon>Actinomycetes</taxon>
        <taxon>Kitasatosporales</taxon>
        <taxon>Streptomycetaceae</taxon>
        <taxon>Streptomyces</taxon>
    </lineage>
</organism>
<keyword evidence="2" id="KW-1185">Reference proteome</keyword>
<protein>
    <submittedName>
        <fullName evidence="1">Uncharacterized protein</fullName>
    </submittedName>
</protein>
<name>A0ABN3H1M6_9ACTN</name>
<proteinExistence type="predicted"/>
<comment type="caution">
    <text evidence="1">The sequence shown here is derived from an EMBL/GenBank/DDBJ whole genome shotgun (WGS) entry which is preliminary data.</text>
</comment>
<sequence length="84" mass="8836">MAADLPNGARKARRCPGVPSRTALPGLVRYDRSVAPRRQAALTDGAARCDGPRCGSPDGRPDAWVRPAEFEANVGAAEVNVSHV</sequence>
<gene>
    <name evidence="1" type="ORF">GCM10010246_69530</name>
</gene>
<dbReference type="EMBL" id="BAAASD010000043">
    <property type="protein sequence ID" value="GAA2366627.1"/>
    <property type="molecule type" value="Genomic_DNA"/>
</dbReference>
<accession>A0ABN3H1M6</accession>
<evidence type="ECO:0000313" key="1">
    <source>
        <dbReference type="EMBL" id="GAA2366627.1"/>
    </source>
</evidence>
<dbReference type="Proteomes" id="UP001500253">
    <property type="component" value="Unassembled WGS sequence"/>
</dbReference>
<evidence type="ECO:0000313" key="2">
    <source>
        <dbReference type="Proteomes" id="UP001500253"/>
    </source>
</evidence>
<reference evidence="1 2" key="1">
    <citation type="journal article" date="2019" name="Int. J. Syst. Evol. Microbiol.">
        <title>The Global Catalogue of Microorganisms (GCM) 10K type strain sequencing project: providing services to taxonomists for standard genome sequencing and annotation.</title>
        <authorList>
            <consortium name="The Broad Institute Genomics Platform"/>
            <consortium name="The Broad Institute Genome Sequencing Center for Infectious Disease"/>
            <person name="Wu L."/>
            <person name="Ma J."/>
        </authorList>
    </citation>
    <scope>NUCLEOTIDE SEQUENCE [LARGE SCALE GENOMIC DNA]</scope>
    <source>
        <strain evidence="1 2">JCM 4316</strain>
    </source>
</reference>